<dbReference type="Proteomes" id="UP000567795">
    <property type="component" value="Unassembled WGS sequence"/>
</dbReference>
<dbReference type="GO" id="GO:0005829">
    <property type="term" value="C:cytosol"/>
    <property type="evidence" value="ECO:0007669"/>
    <property type="project" value="TreeGrafter"/>
</dbReference>
<keyword evidence="2" id="KW-0028">Amino-acid biosynthesis</keyword>
<reference evidence="5 6" key="1">
    <citation type="submission" date="2020-07" db="EMBL/GenBank/DDBJ databases">
        <title>Sequencing the genomes of 1000 actinobacteria strains.</title>
        <authorList>
            <person name="Klenk H.-P."/>
        </authorList>
    </citation>
    <scope>NUCLEOTIDE SEQUENCE [LARGE SCALE GENOMIC DNA]</scope>
    <source>
        <strain evidence="5 6">DSM 42178</strain>
    </source>
</reference>
<dbReference type="SUPFAM" id="SSF53223">
    <property type="entry name" value="Aminoacid dehydrogenase-like, N-terminal domain"/>
    <property type="match status" value="1"/>
</dbReference>
<gene>
    <name evidence="5" type="ORF">FHU37_001940</name>
</gene>
<dbReference type="EC" id="1.1.1.25" evidence="5"/>
<dbReference type="NCBIfam" id="NF001311">
    <property type="entry name" value="PRK00258.1-3"/>
    <property type="match status" value="1"/>
</dbReference>
<dbReference type="GO" id="GO:0050661">
    <property type="term" value="F:NADP binding"/>
    <property type="evidence" value="ECO:0007669"/>
    <property type="project" value="TreeGrafter"/>
</dbReference>
<evidence type="ECO:0000313" key="5">
    <source>
        <dbReference type="EMBL" id="NYI04997.1"/>
    </source>
</evidence>
<organism evidence="5 6">
    <name type="scientific">Allostreptomyces psammosilenae</name>
    <dbReference type="NCBI Taxonomy" id="1892865"/>
    <lineage>
        <taxon>Bacteria</taxon>
        <taxon>Bacillati</taxon>
        <taxon>Actinomycetota</taxon>
        <taxon>Actinomycetes</taxon>
        <taxon>Kitasatosporales</taxon>
        <taxon>Streptomycetaceae</taxon>
        <taxon>Allostreptomyces</taxon>
    </lineage>
</organism>
<dbReference type="GO" id="GO:0009423">
    <property type="term" value="P:chorismate biosynthetic process"/>
    <property type="evidence" value="ECO:0007669"/>
    <property type="project" value="TreeGrafter"/>
</dbReference>
<evidence type="ECO:0000256" key="2">
    <source>
        <dbReference type="ARBA" id="ARBA00023141"/>
    </source>
</evidence>
<dbReference type="GO" id="GO:0004764">
    <property type="term" value="F:shikimate 3-dehydrogenase (NADP+) activity"/>
    <property type="evidence" value="ECO:0007669"/>
    <property type="project" value="UniProtKB-EC"/>
</dbReference>
<dbReference type="PANTHER" id="PTHR21089">
    <property type="entry name" value="SHIKIMATE DEHYDROGENASE"/>
    <property type="match status" value="1"/>
</dbReference>
<dbReference type="InterPro" id="IPR041121">
    <property type="entry name" value="SDH_C"/>
</dbReference>
<dbReference type="Pfam" id="PF08501">
    <property type="entry name" value="Shikimate_dh_N"/>
    <property type="match status" value="1"/>
</dbReference>
<sequence>MTEERRAAVLGSPISHSLSPVLHRAAYAEMGLDNWRYDPYEVDEPALPGFLASLHLEEEGWAGLSLTMPLKRAIIPLLDGVGETAREADAVNTVVFTPDGRRVGDNTDVPGIVEALRERGVTEVESAAVLGAGATASSALAALARICRGPVTAYVRSAERAAQLRAVGERVGLEVRPADWERAREAFGSALVVSTTPEGVSDPLAEFVPDSPGVLFDVLYQPWPTALAAAWSGKGGTVVGGLDLLVHQAVLQVEMMTGRPAPLAVMREAGERALAERTR</sequence>
<evidence type="ECO:0000259" key="4">
    <source>
        <dbReference type="Pfam" id="PF18317"/>
    </source>
</evidence>
<keyword evidence="6" id="KW-1185">Reference proteome</keyword>
<evidence type="ECO:0000259" key="3">
    <source>
        <dbReference type="Pfam" id="PF08501"/>
    </source>
</evidence>
<evidence type="ECO:0000313" key="6">
    <source>
        <dbReference type="Proteomes" id="UP000567795"/>
    </source>
</evidence>
<evidence type="ECO:0000256" key="1">
    <source>
        <dbReference type="ARBA" id="ARBA00004871"/>
    </source>
</evidence>
<dbReference type="Pfam" id="PF18317">
    <property type="entry name" value="SDH_C"/>
    <property type="match status" value="1"/>
</dbReference>
<accession>A0A852ZTW0</accession>
<dbReference type="RefSeq" id="WP_179813818.1">
    <property type="nucleotide sequence ID" value="NZ_JACBZD010000001.1"/>
</dbReference>
<feature type="domain" description="SDH C-terminal" evidence="4">
    <location>
        <begin position="241"/>
        <end position="269"/>
    </location>
</feature>
<dbReference type="InterPro" id="IPR022893">
    <property type="entry name" value="Shikimate_DH_fam"/>
</dbReference>
<dbReference type="SUPFAM" id="SSF51735">
    <property type="entry name" value="NAD(P)-binding Rossmann-fold domains"/>
    <property type="match status" value="1"/>
</dbReference>
<feature type="domain" description="Shikimate dehydrogenase substrate binding N-terminal" evidence="3">
    <location>
        <begin position="9"/>
        <end position="94"/>
    </location>
</feature>
<comment type="caution">
    <text evidence="5">The sequence shown here is derived from an EMBL/GenBank/DDBJ whole genome shotgun (WGS) entry which is preliminary data.</text>
</comment>
<dbReference type="GO" id="GO:0019632">
    <property type="term" value="P:shikimate metabolic process"/>
    <property type="evidence" value="ECO:0007669"/>
    <property type="project" value="TreeGrafter"/>
</dbReference>
<name>A0A852ZTW0_9ACTN</name>
<proteinExistence type="predicted"/>
<dbReference type="AlphaFoldDB" id="A0A852ZTW0"/>
<dbReference type="GO" id="GO:0009073">
    <property type="term" value="P:aromatic amino acid family biosynthetic process"/>
    <property type="evidence" value="ECO:0007669"/>
    <property type="project" value="UniProtKB-KW"/>
</dbReference>
<dbReference type="InterPro" id="IPR046346">
    <property type="entry name" value="Aminoacid_DH-like_N_sf"/>
</dbReference>
<dbReference type="PANTHER" id="PTHR21089:SF1">
    <property type="entry name" value="BIFUNCTIONAL 3-DEHYDROQUINATE DEHYDRATASE_SHIKIMATE DEHYDROGENASE, CHLOROPLASTIC"/>
    <property type="match status" value="1"/>
</dbReference>
<dbReference type="InterPro" id="IPR036291">
    <property type="entry name" value="NAD(P)-bd_dom_sf"/>
</dbReference>
<keyword evidence="5" id="KW-0560">Oxidoreductase</keyword>
<dbReference type="InterPro" id="IPR013708">
    <property type="entry name" value="Shikimate_DH-bd_N"/>
</dbReference>
<protein>
    <submittedName>
        <fullName evidence="5">Shikimate dehydrogenase</fullName>
        <ecNumber evidence="5">1.1.1.25</ecNumber>
    </submittedName>
</protein>
<dbReference type="Gene3D" id="3.40.50.720">
    <property type="entry name" value="NAD(P)-binding Rossmann-like Domain"/>
    <property type="match status" value="1"/>
</dbReference>
<dbReference type="Gene3D" id="3.40.50.10860">
    <property type="entry name" value="Leucine Dehydrogenase, chain A, domain 1"/>
    <property type="match status" value="1"/>
</dbReference>
<keyword evidence="2" id="KW-0057">Aromatic amino acid biosynthesis</keyword>
<comment type="pathway">
    <text evidence="1">Metabolic intermediate biosynthesis; chorismate biosynthesis; chorismate from D-erythrose 4-phosphate and phosphoenolpyruvate: step 4/7.</text>
</comment>
<dbReference type="EMBL" id="JACBZD010000001">
    <property type="protein sequence ID" value="NYI04997.1"/>
    <property type="molecule type" value="Genomic_DNA"/>
</dbReference>